<sequence>MVSQTDRAQTDTARVWDIIEKIDIGMLTTIAGGLLRARPMSSHIERDTNSIFFLTDASGSKDDELVQDPRACLSYSEPKTNTYLSVSGTAAVVRDTPKISALWDKDAEAFWPNGPEDPNIRLIRFQPQRAEFWDGPSSSLVAGLEMLTASATGERPDMGENRKVAF</sequence>
<evidence type="ECO:0000313" key="2">
    <source>
        <dbReference type="EMBL" id="GGE29409.1"/>
    </source>
</evidence>
<proteinExistence type="predicted"/>
<dbReference type="PANTHER" id="PTHR34818:SF1">
    <property type="entry name" value="PROTEIN BLI-3"/>
    <property type="match status" value="1"/>
</dbReference>
<evidence type="ECO:0000259" key="1">
    <source>
        <dbReference type="Pfam" id="PF16242"/>
    </source>
</evidence>
<dbReference type="EMBL" id="BMCP01000001">
    <property type="protein sequence ID" value="GGE29409.1"/>
    <property type="molecule type" value="Genomic_DNA"/>
</dbReference>
<dbReference type="Proteomes" id="UP000602745">
    <property type="component" value="Unassembled WGS sequence"/>
</dbReference>
<gene>
    <name evidence="2" type="ORF">GCM10007276_03230</name>
</gene>
<dbReference type="Pfam" id="PF16242">
    <property type="entry name" value="Pyrid_ox_like"/>
    <property type="match status" value="1"/>
</dbReference>
<dbReference type="RefSeq" id="WP_229729115.1">
    <property type="nucleotide sequence ID" value="NZ_BMCP01000001.1"/>
</dbReference>
<dbReference type="PANTHER" id="PTHR34818">
    <property type="entry name" value="PROTEIN BLI-3"/>
    <property type="match status" value="1"/>
</dbReference>
<protein>
    <submittedName>
        <fullName evidence="2">General stress protein</fullName>
    </submittedName>
</protein>
<name>A0A8J2VJX4_9RHOB</name>
<dbReference type="InterPro" id="IPR038725">
    <property type="entry name" value="YdaG_split_barrel_FMN-bd"/>
</dbReference>
<dbReference type="Gene3D" id="2.30.110.10">
    <property type="entry name" value="Electron Transport, Fmn-binding Protein, Chain A"/>
    <property type="match status" value="1"/>
</dbReference>
<feature type="domain" description="General stress protein FMN-binding split barrel" evidence="1">
    <location>
        <begin position="12"/>
        <end position="157"/>
    </location>
</feature>
<dbReference type="InterPro" id="IPR052917">
    <property type="entry name" value="Stress-Dev_Protein"/>
</dbReference>
<dbReference type="InterPro" id="IPR012349">
    <property type="entry name" value="Split_barrel_FMN-bd"/>
</dbReference>
<organism evidence="2 3">
    <name type="scientific">Agaricicola taiwanensis</name>
    <dbReference type="NCBI Taxonomy" id="591372"/>
    <lineage>
        <taxon>Bacteria</taxon>
        <taxon>Pseudomonadati</taxon>
        <taxon>Pseudomonadota</taxon>
        <taxon>Alphaproteobacteria</taxon>
        <taxon>Rhodobacterales</taxon>
        <taxon>Paracoccaceae</taxon>
        <taxon>Agaricicola</taxon>
    </lineage>
</organism>
<evidence type="ECO:0000313" key="3">
    <source>
        <dbReference type="Proteomes" id="UP000602745"/>
    </source>
</evidence>
<dbReference type="SUPFAM" id="SSF50475">
    <property type="entry name" value="FMN-binding split barrel"/>
    <property type="match status" value="1"/>
</dbReference>
<reference evidence="2" key="2">
    <citation type="submission" date="2020-09" db="EMBL/GenBank/DDBJ databases">
        <authorList>
            <person name="Sun Q."/>
            <person name="Sedlacek I."/>
        </authorList>
    </citation>
    <scope>NUCLEOTIDE SEQUENCE</scope>
    <source>
        <strain evidence="2">CCM 7684</strain>
    </source>
</reference>
<keyword evidence="3" id="KW-1185">Reference proteome</keyword>
<accession>A0A8J2VJX4</accession>
<reference evidence="2" key="1">
    <citation type="journal article" date="2014" name="Int. J. Syst. Evol. Microbiol.">
        <title>Complete genome sequence of Corynebacterium casei LMG S-19264T (=DSM 44701T), isolated from a smear-ripened cheese.</title>
        <authorList>
            <consortium name="US DOE Joint Genome Institute (JGI-PGF)"/>
            <person name="Walter F."/>
            <person name="Albersmeier A."/>
            <person name="Kalinowski J."/>
            <person name="Ruckert C."/>
        </authorList>
    </citation>
    <scope>NUCLEOTIDE SEQUENCE</scope>
    <source>
        <strain evidence="2">CCM 7684</strain>
    </source>
</reference>
<dbReference type="AlphaFoldDB" id="A0A8J2VJX4"/>
<comment type="caution">
    <text evidence="2">The sequence shown here is derived from an EMBL/GenBank/DDBJ whole genome shotgun (WGS) entry which is preliminary data.</text>
</comment>